<protein>
    <submittedName>
        <fullName evidence="1">Uncharacterized protein</fullName>
    </submittedName>
</protein>
<accession>N2BQZ5</accession>
<proteinExistence type="predicted"/>
<sequence length="153" mass="17176">MKQRRAKYQEWLEPENLEKLSNWAAHGCTMAEMANNMGVSRQSLTVWIGKFEPIAAAIKTGKMLSVETIENYLFKSAIGDVYEETTTTNPDGSTITKKRKLPPSVSAQIFFLKNRAGYRDNPPDMPAQAEQINDDALSASLIERAKELDKHAK</sequence>
<reference evidence="1 2" key="1">
    <citation type="submission" date="2013-03" db="EMBL/GenBank/DDBJ databases">
        <title>The Genome Sequence of Atopobium minutum 10063974.</title>
        <authorList>
            <consortium name="The Broad Institute Genome Sequencing Platform"/>
            <person name="Earl A."/>
            <person name="Ward D."/>
            <person name="Feldgarden M."/>
            <person name="Gevers D."/>
            <person name="Lambert T."/>
            <person name="Marvaud J.-C."/>
            <person name="Courvalin P."/>
            <person name="Walker B."/>
            <person name="Young S.K."/>
            <person name="Zeng Q."/>
            <person name="Gargeya S."/>
            <person name="Fitzgerald M."/>
            <person name="Haas B."/>
            <person name="Abouelleil A."/>
            <person name="Alvarado L."/>
            <person name="Arachchi H.M."/>
            <person name="Berlin A.M."/>
            <person name="Chapman S.B."/>
            <person name="Dewar J."/>
            <person name="Goldberg J."/>
            <person name="Griggs A."/>
            <person name="Gujja S."/>
            <person name="Hansen M."/>
            <person name="Howarth C."/>
            <person name="Imamovic A."/>
            <person name="Larimer J."/>
            <person name="McCowan C."/>
            <person name="Murphy C."/>
            <person name="Neiman D."/>
            <person name="Pearson M."/>
            <person name="Priest M."/>
            <person name="Roberts A."/>
            <person name="Saif S."/>
            <person name="Shea T."/>
            <person name="Sisk P."/>
            <person name="Sykes S."/>
            <person name="Wortman J."/>
            <person name="Nusbaum C."/>
            <person name="Birren B."/>
        </authorList>
    </citation>
    <scope>NUCLEOTIDE SEQUENCE [LARGE SCALE GENOMIC DNA]</scope>
    <source>
        <strain evidence="1 2">10063974</strain>
    </source>
</reference>
<name>N2BQZ5_9ACTN</name>
<organism evidence="1 2">
    <name type="scientific">Atopobium minutum 10063974</name>
    <dbReference type="NCBI Taxonomy" id="997872"/>
    <lineage>
        <taxon>Bacteria</taxon>
        <taxon>Bacillati</taxon>
        <taxon>Actinomycetota</taxon>
        <taxon>Coriobacteriia</taxon>
        <taxon>Coriobacteriales</taxon>
        <taxon>Atopobiaceae</taxon>
        <taxon>Atopobium</taxon>
    </lineage>
</organism>
<dbReference type="AlphaFoldDB" id="N2BQZ5"/>
<dbReference type="RefSeq" id="WP_002563029.1">
    <property type="nucleotide sequence ID" value="NZ_KB822533.1"/>
</dbReference>
<dbReference type="OrthoDB" id="3199613at2"/>
<dbReference type="HOGENOM" id="CLU_120879_0_0_11"/>
<dbReference type="EMBL" id="AGXC01000001">
    <property type="protein sequence ID" value="EMZ42696.1"/>
    <property type="molecule type" value="Genomic_DNA"/>
</dbReference>
<dbReference type="Proteomes" id="UP000012651">
    <property type="component" value="Unassembled WGS sequence"/>
</dbReference>
<keyword evidence="2" id="KW-1185">Reference proteome</keyword>
<gene>
    <name evidence="1" type="ORF">HMPREF1091_00254</name>
</gene>
<evidence type="ECO:0000313" key="1">
    <source>
        <dbReference type="EMBL" id="EMZ42696.1"/>
    </source>
</evidence>
<comment type="caution">
    <text evidence="1">The sequence shown here is derived from an EMBL/GenBank/DDBJ whole genome shotgun (WGS) entry which is preliminary data.</text>
</comment>
<dbReference type="PATRIC" id="fig|997872.3.peg.245"/>
<evidence type="ECO:0000313" key="2">
    <source>
        <dbReference type="Proteomes" id="UP000012651"/>
    </source>
</evidence>